<organism evidence="8 9">
    <name type="scientific">Larkinella rosea</name>
    <dbReference type="NCBI Taxonomy" id="2025312"/>
    <lineage>
        <taxon>Bacteria</taxon>
        <taxon>Pseudomonadati</taxon>
        <taxon>Bacteroidota</taxon>
        <taxon>Cytophagia</taxon>
        <taxon>Cytophagales</taxon>
        <taxon>Spirosomataceae</taxon>
        <taxon>Larkinella</taxon>
    </lineage>
</organism>
<evidence type="ECO:0000256" key="1">
    <source>
        <dbReference type="ARBA" id="ARBA00022448"/>
    </source>
</evidence>
<evidence type="ECO:0000256" key="5">
    <source>
        <dbReference type="ARBA" id="ARBA00023004"/>
    </source>
</evidence>
<comment type="caution">
    <text evidence="8">The sequence shown here is derived from an EMBL/GenBank/DDBJ whole genome shotgun (WGS) entry which is preliminary data.</text>
</comment>
<dbReference type="Gene3D" id="4.10.490.10">
    <property type="entry name" value="High potential iron-sulphur protein"/>
    <property type="match status" value="1"/>
</dbReference>
<dbReference type="GO" id="GO:0046872">
    <property type="term" value="F:metal ion binding"/>
    <property type="evidence" value="ECO:0007669"/>
    <property type="project" value="UniProtKB-KW"/>
</dbReference>
<name>A0A3P1BP39_9BACT</name>
<evidence type="ECO:0000259" key="7">
    <source>
        <dbReference type="PROSITE" id="PS51373"/>
    </source>
</evidence>
<keyword evidence="9" id="KW-1185">Reference proteome</keyword>
<dbReference type="SUPFAM" id="SSF57652">
    <property type="entry name" value="HIPIP (high potential iron protein)"/>
    <property type="match status" value="1"/>
</dbReference>
<dbReference type="PROSITE" id="PS51257">
    <property type="entry name" value="PROKAR_LIPOPROTEIN"/>
    <property type="match status" value="1"/>
</dbReference>
<dbReference type="GO" id="GO:0051539">
    <property type="term" value="F:4 iron, 4 sulfur cluster binding"/>
    <property type="evidence" value="ECO:0007669"/>
    <property type="project" value="UniProtKB-KW"/>
</dbReference>
<dbReference type="OrthoDB" id="671811at2"/>
<dbReference type="InterPro" id="IPR036369">
    <property type="entry name" value="HIPIP_sf"/>
</dbReference>
<dbReference type="PROSITE" id="PS51373">
    <property type="entry name" value="HIPIP"/>
    <property type="match status" value="1"/>
</dbReference>
<gene>
    <name evidence="8" type="ORF">EHT25_19300</name>
</gene>
<evidence type="ECO:0000256" key="2">
    <source>
        <dbReference type="ARBA" id="ARBA00022485"/>
    </source>
</evidence>
<dbReference type="GO" id="GO:0009055">
    <property type="term" value="F:electron transfer activity"/>
    <property type="evidence" value="ECO:0007669"/>
    <property type="project" value="InterPro"/>
</dbReference>
<dbReference type="GO" id="GO:0019646">
    <property type="term" value="P:aerobic electron transport chain"/>
    <property type="evidence" value="ECO:0007669"/>
    <property type="project" value="InterPro"/>
</dbReference>
<dbReference type="RefSeq" id="WP_124876759.1">
    <property type="nucleotide sequence ID" value="NZ_RQJO01000009.1"/>
</dbReference>
<reference evidence="8 9" key="1">
    <citation type="submission" date="2018-11" db="EMBL/GenBank/DDBJ databases">
        <authorList>
            <person name="Zhou Z."/>
            <person name="Wang G."/>
        </authorList>
    </citation>
    <scope>NUCLEOTIDE SEQUENCE [LARGE SCALE GENOMIC DNA]</scope>
    <source>
        <strain evidence="8 9">KCTC52004</strain>
    </source>
</reference>
<evidence type="ECO:0000313" key="8">
    <source>
        <dbReference type="EMBL" id="RRB02596.1"/>
    </source>
</evidence>
<keyword evidence="3" id="KW-0479">Metal-binding</keyword>
<keyword evidence="2" id="KW-0004">4Fe-4S</keyword>
<accession>A0A3P1BP39</accession>
<dbReference type="AlphaFoldDB" id="A0A3P1BP39"/>
<evidence type="ECO:0000256" key="3">
    <source>
        <dbReference type="ARBA" id="ARBA00022723"/>
    </source>
</evidence>
<keyword evidence="6" id="KW-0411">Iron-sulfur</keyword>
<sequence length="122" mass="13460">MTFLKSRRFFLQRISSVGLFLGSGSVFFLSCDSKPAQTAQTGEPKKPVTNPCEDYSEVSEGDLKKRKELGYVTKSPIPEKTCNSCNLWLPPAPAKECGGCMLFKGPVYANAHCTYWAPQVKS</sequence>
<dbReference type="Proteomes" id="UP000271925">
    <property type="component" value="Unassembled WGS sequence"/>
</dbReference>
<evidence type="ECO:0000256" key="4">
    <source>
        <dbReference type="ARBA" id="ARBA00022982"/>
    </source>
</evidence>
<protein>
    <submittedName>
        <fullName evidence="8">High-potential iron-sulfur protein</fullName>
    </submittedName>
</protein>
<keyword evidence="5" id="KW-0408">Iron</keyword>
<feature type="domain" description="High potential iron-sulfur proteins family profile" evidence="7">
    <location>
        <begin position="52"/>
        <end position="121"/>
    </location>
</feature>
<keyword evidence="1" id="KW-0813">Transport</keyword>
<dbReference type="InterPro" id="IPR000170">
    <property type="entry name" value="High_potential_FeS_prot"/>
</dbReference>
<dbReference type="EMBL" id="RQJO01000009">
    <property type="protein sequence ID" value="RRB02596.1"/>
    <property type="molecule type" value="Genomic_DNA"/>
</dbReference>
<evidence type="ECO:0000313" key="9">
    <source>
        <dbReference type="Proteomes" id="UP000271925"/>
    </source>
</evidence>
<keyword evidence="4" id="KW-0249">Electron transport</keyword>
<evidence type="ECO:0000256" key="6">
    <source>
        <dbReference type="ARBA" id="ARBA00023014"/>
    </source>
</evidence>
<proteinExistence type="predicted"/>